<dbReference type="AlphaFoldDB" id="A0A6J4PX69"/>
<feature type="non-terminal residue" evidence="2">
    <location>
        <position position="1"/>
    </location>
</feature>
<feature type="region of interest" description="Disordered" evidence="1">
    <location>
        <begin position="83"/>
        <end position="112"/>
    </location>
</feature>
<reference evidence="2" key="1">
    <citation type="submission" date="2020-02" db="EMBL/GenBank/DDBJ databases">
        <authorList>
            <person name="Meier V. D."/>
        </authorList>
    </citation>
    <scope>NUCLEOTIDE SEQUENCE</scope>
    <source>
        <strain evidence="2">AVDCRST_MAG03</strain>
    </source>
</reference>
<name>A0A6J4PX69_9ACTN</name>
<evidence type="ECO:0000313" key="2">
    <source>
        <dbReference type="EMBL" id="CAA9426743.1"/>
    </source>
</evidence>
<feature type="non-terminal residue" evidence="2">
    <location>
        <position position="112"/>
    </location>
</feature>
<evidence type="ECO:0000256" key="1">
    <source>
        <dbReference type="SAM" id="MobiDB-lite"/>
    </source>
</evidence>
<proteinExistence type="predicted"/>
<accession>A0A6J4PX69</accession>
<protein>
    <submittedName>
        <fullName evidence="2">Uncharacterized protein</fullName>
    </submittedName>
</protein>
<organism evidence="2">
    <name type="scientific">uncultured Rubrobacteraceae bacterium</name>
    <dbReference type="NCBI Taxonomy" id="349277"/>
    <lineage>
        <taxon>Bacteria</taxon>
        <taxon>Bacillati</taxon>
        <taxon>Actinomycetota</taxon>
        <taxon>Rubrobacteria</taxon>
        <taxon>Rubrobacterales</taxon>
        <taxon>Rubrobacteraceae</taxon>
        <taxon>environmental samples</taxon>
    </lineage>
</organism>
<gene>
    <name evidence="2" type="ORF">AVDCRST_MAG03-2947</name>
</gene>
<sequence>DRSFVPLRCRPLGDRRLPAGRGQRLPLLDMPAIRRPVGLLRAGAGARAPLRSTHRRLRVGRQDPRDASLWGVRVRLALGRLRSGGRLDGRQRTPDGPGGPDGRPRAILPRAV</sequence>
<dbReference type="EMBL" id="CADCUT010000177">
    <property type="protein sequence ID" value="CAA9426743.1"/>
    <property type="molecule type" value="Genomic_DNA"/>
</dbReference>